<evidence type="ECO:0000256" key="2">
    <source>
        <dbReference type="ARBA" id="ARBA00022553"/>
    </source>
</evidence>
<dbReference type="InterPro" id="IPR020845">
    <property type="entry name" value="AMP-binding_CS"/>
</dbReference>
<dbReference type="InterPro" id="IPR014043">
    <property type="entry name" value="Acyl_transferase_dom"/>
</dbReference>
<dbReference type="InterPro" id="IPR045851">
    <property type="entry name" value="AMP-bd_C_sf"/>
</dbReference>
<comment type="caution">
    <text evidence="10">The sequence shown here is derived from an EMBL/GenBank/DDBJ whole genome shotgun (WGS) entry which is preliminary data.</text>
</comment>
<feature type="domain" description="Ketosynthase family 3 (KS3)" evidence="9">
    <location>
        <begin position="1108"/>
        <end position="1528"/>
    </location>
</feature>
<dbReference type="InterPro" id="IPR032821">
    <property type="entry name" value="PKS_assoc"/>
</dbReference>
<evidence type="ECO:0000256" key="3">
    <source>
        <dbReference type="ARBA" id="ARBA00022679"/>
    </source>
</evidence>
<dbReference type="Pfam" id="PF18369">
    <property type="entry name" value="PKS_DE"/>
    <property type="match status" value="1"/>
</dbReference>
<evidence type="ECO:0000256" key="7">
    <source>
        <dbReference type="SAM" id="MobiDB-lite"/>
    </source>
</evidence>
<dbReference type="SMART" id="SM00823">
    <property type="entry name" value="PKS_PP"/>
    <property type="match status" value="2"/>
</dbReference>
<dbReference type="InterPro" id="IPR050091">
    <property type="entry name" value="PKS_NRPS_Biosynth_Enz"/>
</dbReference>
<dbReference type="InterPro" id="IPR014031">
    <property type="entry name" value="Ketoacyl_synth_C"/>
</dbReference>
<dbReference type="CDD" id="cd08952">
    <property type="entry name" value="KR_1_SDR_x"/>
    <property type="match status" value="1"/>
</dbReference>
<feature type="region of interest" description="Disordered" evidence="7">
    <location>
        <begin position="822"/>
        <end position="843"/>
    </location>
</feature>
<dbReference type="Gene3D" id="1.10.287.1960">
    <property type="match status" value="1"/>
</dbReference>
<dbReference type="RefSeq" id="WP_216854814.1">
    <property type="nucleotide sequence ID" value="NZ_BLLG01000032.1"/>
</dbReference>
<organism evidence="10 11">
    <name type="scientific">Streptomyces pacificus</name>
    <dbReference type="NCBI Taxonomy" id="2705029"/>
    <lineage>
        <taxon>Bacteria</taxon>
        <taxon>Bacillati</taxon>
        <taxon>Actinomycetota</taxon>
        <taxon>Actinomycetes</taxon>
        <taxon>Kitasatosporales</taxon>
        <taxon>Streptomycetaceae</taxon>
        <taxon>Streptomyces</taxon>
    </lineage>
</organism>
<keyword evidence="3" id="KW-0808">Transferase</keyword>
<name>A0A6A0B2E6_9ACTN</name>
<dbReference type="FunFam" id="3.40.47.10:FF:000019">
    <property type="entry name" value="Polyketide synthase type I"/>
    <property type="match status" value="1"/>
</dbReference>
<dbReference type="InterPro" id="IPR014030">
    <property type="entry name" value="Ketoacyl_synth_N"/>
</dbReference>
<dbReference type="GO" id="GO:0033068">
    <property type="term" value="P:macrolide biosynthetic process"/>
    <property type="evidence" value="ECO:0007669"/>
    <property type="project" value="UniProtKB-ARBA"/>
</dbReference>
<dbReference type="PANTHER" id="PTHR43775">
    <property type="entry name" value="FATTY ACID SYNTHASE"/>
    <property type="match status" value="1"/>
</dbReference>
<dbReference type="Gene3D" id="3.40.50.12780">
    <property type="entry name" value="N-terminal domain of ligase-like"/>
    <property type="match status" value="1"/>
</dbReference>
<keyword evidence="11" id="KW-1185">Reference proteome</keyword>
<dbReference type="InterPro" id="IPR025110">
    <property type="entry name" value="AMP-bd_C"/>
</dbReference>
<dbReference type="SMART" id="SM00825">
    <property type="entry name" value="PKS_KS"/>
    <property type="match status" value="1"/>
</dbReference>
<dbReference type="CDD" id="cd08956">
    <property type="entry name" value="KR_3_FAS_SDR_x"/>
    <property type="match status" value="1"/>
</dbReference>
<dbReference type="SUPFAM" id="SSF53901">
    <property type="entry name" value="Thiolase-like"/>
    <property type="match status" value="1"/>
</dbReference>
<dbReference type="InterPro" id="IPR000873">
    <property type="entry name" value="AMP-dep_synth/lig_dom"/>
</dbReference>
<dbReference type="Pfam" id="PF13193">
    <property type="entry name" value="AMP-binding_C"/>
    <property type="match status" value="1"/>
</dbReference>
<sequence length="2675" mass="279180">MLRTELIRPLSDLLRDHAARIPDKVAFTDHRRTVTYADLERRTRRLGGHLADLGLQPGDRALIHLGNGVEIVESYLAVLRAGGVAVPFNPHAADAELVHAADDSGARVVVTDPAHLDQVRTLLPGRPHLRVVLTGASPAPAPPRGGGLPVSYDDLVGRDPARPARDDQSLDEAAFMLYTSGTTGKPKGVLSTQRACLWSVAACYAPVLGLSEQDTVLWPLPLHHSLAHVLCVVGVTATGASARLLDGFSADEVLSALEEDTYTFMAGVPTMYHHLLDAARSRPAPSGATTLTRCLTAGSNCPAPLRAEFETVFGIPLLDGYGSTETCGLITVNWPHGTRVPGSCGLPVPGVTVRLVDPDTAEDVPPGAEGEVWVNGPSLMLGYHNQPEATAQAMPGGWYRTGDLARRDPFGYLTITGRVKELIIRGSENIHPGEVEQVLLKVPGVFDAAVVGTPHDALGEVPIAFVVPSGDGFDPARLYDACREQLSGFKVPEAVYEIDHIPRTGSGKITRHVLRERPARLRAASGGQYESLLRMDWAPLPSVRTSGLRAAPRWAVVGPDPFGVTAALTTAGLDVTSCPEAPPSAVAGGDPLPDVVVLCLPDGLAPGGRLAGAAHTAADRLRDTLRTWAGDDRLTSCRLVVLTRNAVAVGEEGVRDLLHAPVWGLIRSMQAAHPHRFTLVDIDRHESSPAALPSAVATGEPQLAVRAGSTLTPRLTRVSASVDTGPALSVDPRRTVVVTGAADPVGGALTRHLVAAYGARHLLLIGPRGRGDGAVARLERELTALGARVAVAACDITDRKDLAGTLGRLKRPVGAVVHCDGGHPGAPGATAPGATEPGGPGEGDAFRAAVGGAVNLHQLTKDGGIRAFVMLSTAAGTLGLPGSHERAAAAAFLDALAHHRRDRGLPALSVSAGTPTADPTADPTPGTPTAAGRVRDLPQQELTAMFDVAGAAGITQAVITRIDGAVLHERTAPADVPPLLRGLIEVRAPLTAPDGHRLTELRRRLTARSPQERDAFLLDLVRTEVAAVLALTDTGRVAPRRTFRELGLTSAHAVELRRRLTTATGLRLAAPVAFDHPTPTALARHLRAELLGERPAVPPARSAPAPRDEPIAVVGMACRFPGGITSPEDLWRIVETGTDAVSAFPTDRNWDLDVLAAGASHTRHGGFLYDAADFDAGFFGISPREALAMDPQQRLLLEVSWEALERAGIDPAALRGTDGGVFAGVMYHDYGTDLPTAPEGTEGYWTTGTAGSVASGRIAFTLGLEGPAVTVDTACSSSLVALHWAARSLRQGECSLALAGGVTVMSTPATFIEFSRQGGLAADGRCKAFSDSADGTGWAEGAGLVVLERLSDARRNGHRVLALLRGSALNQDGASNGLTAPNGPSQQRVIAQALADAGLSAGDVDMVEAHGTGTTLGDPIEAQALIDAYGRDRPEGRPLWLGSVKSNIGHTQAAAGIAGVIKTVMALRHRVLPRTLHITTPSTHVDWGAGGVELLTAPREWAGGGRPRRAGVSGFGISGTNAHVILEEARVPEAGESADRTGGVPPVVPSVVPSVVPWVVSGRTAAALDAQLARLTALEAPPLDVALSLATTRTALEHRAVLAGGAEIARGTAQDRKLAVLFSGQGAQRLGMGRELYERFPAFADAFDAALAELEPGLREVMWGHDADTLNETRHTQPALFAVEVGLYRLAESLGVRPSFVAGHSVGEIAAAHVAGVFTLADACRLVSARARLMQELPRGGAMSALEATEDEVAPHLTDLVSIAAVNGPRALVVAGDEAGVRALVDRFAGRKTRRLLVGRAFHSPLMNPMLEEFRAAVADVPAGEPRIPVVSNLTGLLVRPGEMASPDYWVRHARETVRFRDGVRTLGDHGVSAFLELGPDGVLSALVPAALDRLPGAAPDPGAAPGAAPGAHAAPEPGALPGSGGTPAPEDVLAVPLLRRDRPEEVAAVTALARLHVAGTAVDWAPLYEGTGARRVDLPTYAFRRSRYWPEPAPGGTGPVDTEFWDLVEGGDLAAALDLAPDTAAAVAPALSLWRSRRRDRSVLDGWRYRESWTRLDLPPGEAPGGWLVVVPPGKRDTWTSAVVAALNGTVLEAAEPDRGALAEQLRGFTGTGVVSLLGADRHVPPTGSTHDDVPLGLSATLALVQALGDADITAPLWVVTRGAVSTGGDDPVTDPAQTAVWGLGRVVALEHPRRWGGLVDLPDTVDGPRLRAALANPLGEDQLAVRGGGVLGRRLVRAPRTARSGSWTPSGPVLITGGTGGLGAQVARALAARGAGHIVLAGRRGPNAPGAEDLVAQLAEHGTQVTVRACDVSDREAVRDLLAGIPGLAAVVHAAGIDTGDAPVASLTPENMRTLLAAKLASARHLHELTGDLEAFVLFSSGAAAWGSGGRPAYAAANAYLDGLARLRRSQGRAATSLQWGTWAGAGMAADPATAERLRRHGMLPMDPRLALTALSEAVADGETVLAVTHTDWKRFAPGFTAARPSPLLSEIPEHTRALAAPDEDGEAPDLAARLGGLPDEERAAAVLDLVRTQAAAVLGHPGGESIDVDTVFRDQGFDSLTAVEMRNRIKTATGLPVPSGLVFDHPTPRAVAEHLLTRIAAPTRSVLTELTRLEAALPSASATDRGAVQERLDKLLASLRGQAAPRSFEDDVNAASVEDLLTIIDDELLDLP</sequence>
<feature type="compositionally biased region" description="Low complexity" evidence="7">
    <location>
        <begin position="1898"/>
        <end position="1921"/>
    </location>
</feature>
<evidence type="ECO:0000313" key="10">
    <source>
        <dbReference type="EMBL" id="GFH39489.1"/>
    </source>
</evidence>
<gene>
    <name evidence="10" type="ORF">SCWH03_57570</name>
</gene>
<keyword evidence="4" id="KW-0045">Antibiotic biosynthesis</keyword>
<dbReference type="GO" id="GO:0031177">
    <property type="term" value="F:phosphopantetheine binding"/>
    <property type="evidence" value="ECO:0007669"/>
    <property type="project" value="InterPro"/>
</dbReference>
<dbReference type="Gene3D" id="3.30.70.3290">
    <property type="match status" value="2"/>
</dbReference>
<dbReference type="SUPFAM" id="SSF51735">
    <property type="entry name" value="NAD(P)-binding Rossmann-fold domains"/>
    <property type="match status" value="4"/>
</dbReference>
<dbReference type="Gene3D" id="3.40.366.10">
    <property type="entry name" value="Malonyl-Coenzyme A Acyl Carrier Protein, domain 2"/>
    <property type="match status" value="1"/>
</dbReference>
<keyword evidence="2" id="KW-0597">Phosphoprotein</keyword>
<dbReference type="NCBIfam" id="NF045894">
    <property type="entry name" value="PKS_plus_SDR"/>
    <property type="match status" value="1"/>
</dbReference>
<dbReference type="Pfam" id="PF00109">
    <property type="entry name" value="ketoacyl-synt"/>
    <property type="match status" value="1"/>
</dbReference>
<keyword evidence="1" id="KW-0596">Phosphopantetheine</keyword>
<dbReference type="Pfam" id="PF08659">
    <property type="entry name" value="KR"/>
    <property type="match status" value="2"/>
</dbReference>
<dbReference type="InterPro" id="IPR013968">
    <property type="entry name" value="PKS_KR"/>
</dbReference>
<dbReference type="InterPro" id="IPR036291">
    <property type="entry name" value="NAD(P)-bd_dom_sf"/>
</dbReference>
<dbReference type="InterPro" id="IPR001227">
    <property type="entry name" value="Ac_transferase_dom_sf"/>
</dbReference>
<dbReference type="InterPro" id="IPR020806">
    <property type="entry name" value="PKS_PP-bd"/>
</dbReference>
<feature type="domain" description="Carrier" evidence="8">
    <location>
        <begin position="1015"/>
        <end position="1090"/>
    </location>
</feature>
<keyword evidence="6" id="KW-0012">Acyltransferase</keyword>
<dbReference type="Pfam" id="PF00550">
    <property type="entry name" value="PP-binding"/>
    <property type="match status" value="2"/>
</dbReference>
<dbReference type="InterPro" id="IPR036736">
    <property type="entry name" value="ACP-like_sf"/>
</dbReference>
<feature type="compositionally biased region" description="Low complexity" evidence="7">
    <location>
        <begin position="912"/>
        <end position="932"/>
    </location>
</feature>
<dbReference type="GO" id="GO:0006633">
    <property type="term" value="P:fatty acid biosynthetic process"/>
    <property type="evidence" value="ECO:0007669"/>
    <property type="project" value="InterPro"/>
</dbReference>
<dbReference type="InterPro" id="IPR057326">
    <property type="entry name" value="KR_dom"/>
</dbReference>
<dbReference type="Pfam" id="PF00501">
    <property type="entry name" value="AMP-binding"/>
    <property type="match status" value="1"/>
</dbReference>
<evidence type="ECO:0000256" key="6">
    <source>
        <dbReference type="ARBA" id="ARBA00023315"/>
    </source>
</evidence>
<dbReference type="PANTHER" id="PTHR43775:SF51">
    <property type="entry name" value="INACTIVE PHENOLPHTHIOCEROL SYNTHESIS POLYKETIDE SYNTHASE TYPE I PKS1-RELATED"/>
    <property type="match status" value="1"/>
</dbReference>
<dbReference type="Gene3D" id="6.10.140.1830">
    <property type="match status" value="1"/>
</dbReference>
<dbReference type="SUPFAM" id="SSF56801">
    <property type="entry name" value="Acetyl-CoA synthetase-like"/>
    <property type="match status" value="1"/>
</dbReference>
<dbReference type="SUPFAM" id="SSF52151">
    <property type="entry name" value="FabD/lysophospholipase-like"/>
    <property type="match status" value="1"/>
</dbReference>
<dbReference type="Pfam" id="PF00698">
    <property type="entry name" value="Acyl_transf_1"/>
    <property type="match status" value="1"/>
</dbReference>
<dbReference type="Gene3D" id="3.30.70.250">
    <property type="entry name" value="Malonyl-CoA ACP transacylase, ACP-binding"/>
    <property type="match status" value="1"/>
</dbReference>
<dbReference type="PROSITE" id="PS00455">
    <property type="entry name" value="AMP_BINDING"/>
    <property type="match status" value="1"/>
</dbReference>
<evidence type="ECO:0000259" key="8">
    <source>
        <dbReference type="PROSITE" id="PS50075"/>
    </source>
</evidence>
<dbReference type="CDD" id="cd00833">
    <property type="entry name" value="PKS"/>
    <property type="match status" value="1"/>
</dbReference>
<dbReference type="Gene3D" id="1.10.1200.10">
    <property type="entry name" value="ACP-like"/>
    <property type="match status" value="2"/>
</dbReference>
<proteinExistence type="predicted"/>
<dbReference type="InterPro" id="IPR055123">
    <property type="entry name" value="SpnB-like_Rossmann"/>
</dbReference>
<dbReference type="Proteomes" id="UP000484988">
    <property type="component" value="Unassembled WGS sequence"/>
</dbReference>
<evidence type="ECO:0000259" key="9">
    <source>
        <dbReference type="PROSITE" id="PS52004"/>
    </source>
</evidence>
<dbReference type="Gene3D" id="3.40.50.720">
    <property type="entry name" value="NAD(P)-binding Rossmann-like Domain"/>
    <property type="match status" value="2"/>
</dbReference>
<dbReference type="SMART" id="SM01294">
    <property type="entry name" value="PKS_PP_betabranch"/>
    <property type="match status" value="2"/>
</dbReference>
<protein>
    <submittedName>
        <fullName evidence="10">SDR family NAD(P)-dependent oxidoreductase</fullName>
    </submittedName>
</protein>
<dbReference type="Pfam" id="PF02801">
    <property type="entry name" value="Ketoacyl-synt_C"/>
    <property type="match status" value="1"/>
</dbReference>
<dbReference type="InterPro" id="IPR016039">
    <property type="entry name" value="Thiolase-like"/>
</dbReference>
<dbReference type="InterPro" id="IPR016036">
    <property type="entry name" value="Malonyl_transacylase_ACP-bd"/>
</dbReference>
<dbReference type="PROSITE" id="PS50075">
    <property type="entry name" value="CARRIER"/>
    <property type="match status" value="2"/>
</dbReference>
<dbReference type="PROSITE" id="PS52004">
    <property type="entry name" value="KS3_2"/>
    <property type="match status" value="1"/>
</dbReference>
<feature type="compositionally biased region" description="Low complexity" evidence="7">
    <location>
        <begin position="826"/>
        <end position="835"/>
    </location>
</feature>
<dbReference type="InterPro" id="IPR018201">
    <property type="entry name" value="Ketoacyl_synth_AS"/>
</dbReference>
<dbReference type="Pfam" id="PF16197">
    <property type="entry name" value="KAsynt_C_assoc"/>
    <property type="match status" value="1"/>
</dbReference>
<dbReference type="Gene3D" id="3.30.300.30">
    <property type="match status" value="1"/>
</dbReference>
<feature type="domain" description="Carrier" evidence="8">
    <location>
        <begin position="2527"/>
        <end position="2602"/>
    </location>
</feature>
<dbReference type="InterPro" id="IPR041618">
    <property type="entry name" value="PKS_DE"/>
</dbReference>
<evidence type="ECO:0000313" key="11">
    <source>
        <dbReference type="Proteomes" id="UP000484988"/>
    </source>
</evidence>
<dbReference type="FunFam" id="1.10.1200.10:FF:000007">
    <property type="entry name" value="Probable polyketide synthase pks17"/>
    <property type="match status" value="1"/>
</dbReference>
<accession>A0A6A0B2E6</accession>
<dbReference type="InterPro" id="IPR020841">
    <property type="entry name" value="PKS_Beta-ketoAc_synthase_dom"/>
</dbReference>
<evidence type="ECO:0000256" key="4">
    <source>
        <dbReference type="ARBA" id="ARBA00023194"/>
    </source>
</evidence>
<dbReference type="EMBL" id="BLLG01000032">
    <property type="protein sequence ID" value="GFH39489.1"/>
    <property type="molecule type" value="Genomic_DNA"/>
</dbReference>
<dbReference type="InterPro" id="IPR009081">
    <property type="entry name" value="PP-bd_ACP"/>
</dbReference>
<dbReference type="Gene3D" id="3.40.47.10">
    <property type="match status" value="1"/>
</dbReference>
<dbReference type="SUPFAM" id="SSF47336">
    <property type="entry name" value="ACP-like"/>
    <property type="match status" value="2"/>
</dbReference>
<dbReference type="PROSITE" id="PS00606">
    <property type="entry name" value="KS3_1"/>
    <property type="match status" value="1"/>
</dbReference>
<dbReference type="GO" id="GO:0004312">
    <property type="term" value="F:fatty acid synthase activity"/>
    <property type="evidence" value="ECO:0007669"/>
    <property type="project" value="TreeGrafter"/>
</dbReference>
<dbReference type="SMART" id="SM00827">
    <property type="entry name" value="PKS_AT"/>
    <property type="match status" value="1"/>
</dbReference>
<dbReference type="GO" id="GO:0004315">
    <property type="term" value="F:3-oxoacyl-[acyl-carrier-protein] synthase activity"/>
    <property type="evidence" value="ECO:0007669"/>
    <property type="project" value="InterPro"/>
</dbReference>
<dbReference type="SUPFAM" id="SSF55048">
    <property type="entry name" value="Probable ACP-binding domain of malonyl-CoA ACP transacylase"/>
    <property type="match status" value="1"/>
</dbReference>
<evidence type="ECO:0000256" key="5">
    <source>
        <dbReference type="ARBA" id="ARBA00023268"/>
    </source>
</evidence>
<feature type="region of interest" description="Disordered" evidence="7">
    <location>
        <begin position="1898"/>
        <end position="1929"/>
    </location>
</feature>
<dbReference type="InterPro" id="IPR042099">
    <property type="entry name" value="ANL_N_sf"/>
</dbReference>
<dbReference type="InterPro" id="IPR016035">
    <property type="entry name" value="Acyl_Trfase/lysoPLipase"/>
</dbReference>
<keyword evidence="5" id="KW-0511">Multifunctional enzyme</keyword>
<evidence type="ECO:0000256" key="1">
    <source>
        <dbReference type="ARBA" id="ARBA00022450"/>
    </source>
</evidence>
<reference evidence="10 11" key="1">
    <citation type="submission" date="2020-02" db="EMBL/GenBank/DDBJ databases">
        <title>Whole Genome Shotgun Sequence of Streptomyces sp. strain CWH03.</title>
        <authorList>
            <person name="Dohra H."/>
            <person name="Kodani S."/>
            <person name="Yamamura H."/>
        </authorList>
    </citation>
    <scope>NUCLEOTIDE SEQUENCE [LARGE SCALE GENOMIC DNA]</scope>
    <source>
        <strain evidence="10 11">CWH03</strain>
    </source>
</reference>
<dbReference type="SMART" id="SM00822">
    <property type="entry name" value="PKS_KR"/>
    <property type="match status" value="2"/>
</dbReference>
<feature type="region of interest" description="Disordered" evidence="7">
    <location>
        <begin position="907"/>
        <end position="932"/>
    </location>
</feature>
<dbReference type="Pfam" id="PF22953">
    <property type="entry name" value="SpnB_Rossmann"/>
    <property type="match status" value="2"/>
</dbReference>